<dbReference type="InterPro" id="IPR027417">
    <property type="entry name" value="P-loop_NTPase"/>
</dbReference>
<dbReference type="InterPro" id="IPR017026">
    <property type="entry name" value="ImuA"/>
</dbReference>
<evidence type="ECO:0000313" key="2">
    <source>
        <dbReference type="EMBL" id="XBO38952.1"/>
    </source>
</evidence>
<feature type="compositionally biased region" description="Low complexity" evidence="1">
    <location>
        <begin position="291"/>
        <end position="317"/>
    </location>
</feature>
<proteinExistence type="predicted"/>
<feature type="region of interest" description="Disordered" evidence="1">
    <location>
        <begin position="227"/>
        <end position="254"/>
    </location>
</feature>
<name>A0AAU7JFE8_9HYPH</name>
<dbReference type="PIRSF" id="PIRSF034285">
    <property type="entry name" value="UCP034285"/>
    <property type="match status" value="1"/>
</dbReference>
<dbReference type="Gene3D" id="3.40.50.300">
    <property type="entry name" value="P-loop containing nucleotide triphosphate hydrolases"/>
    <property type="match status" value="1"/>
</dbReference>
<feature type="compositionally biased region" description="Basic and acidic residues" evidence="1">
    <location>
        <begin position="270"/>
        <end position="279"/>
    </location>
</feature>
<reference evidence="2" key="1">
    <citation type="submission" date="2024-05" db="EMBL/GenBank/DDBJ databases">
        <authorList>
            <person name="Kim S."/>
            <person name="Heo J."/>
            <person name="Choi H."/>
            <person name="Choi Y."/>
            <person name="Kwon S.-W."/>
            <person name="Kim Y."/>
        </authorList>
    </citation>
    <scope>NUCLEOTIDE SEQUENCE</scope>
    <source>
        <strain evidence="2">KACC 23698</strain>
    </source>
</reference>
<accession>A0AAU7JFE8</accession>
<protein>
    <recommendedName>
        <fullName evidence="3">Protein ImuA</fullName>
    </recommendedName>
</protein>
<dbReference type="EMBL" id="CP157484">
    <property type="protein sequence ID" value="XBO38952.1"/>
    <property type="molecule type" value="Genomic_DNA"/>
</dbReference>
<evidence type="ECO:0000256" key="1">
    <source>
        <dbReference type="SAM" id="MobiDB-lite"/>
    </source>
</evidence>
<organism evidence="2">
    <name type="scientific">Alsobacter sp. KACC 23698</name>
    <dbReference type="NCBI Taxonomy" id="3149229"/>
    <lineage>
        <taxon>Bacteria</taxon>
        <taxon>Pseudomonadati</taxon>
        <taxon>Pseudomonadota</taxon>
        <taxon>Alphaproteobacteria</taxon>
        <taxon>Hyphomicrobiales</taxon>
        <taxon>Alsobacteraceae</taxon>
        <taxon>Alsobacter</taxon>
    </lineage>
</organism>
<dbReference type="AlphaFoldDB" id="A0AAU7JFE8"/>
<sequence length="338" mass="34349">MPASASPFVVSALRERIAAIGADGQARALRPAAAFATLGHAGADRALGGGLRRGALHEVRSTEPAAPLPACGFALGIAARLTGAGERAAHWLWVRQDFSTLEAGSPYGPGLAAYGLDPSRLILVTAADAADALRAAEEGLRCPAVGAVLVEPWGDPRTLDLTATRRLALAAEASGVTAVLLRPGAREGPGGAATRWMVGPAPSLPTPARGVGRPAFAVTLARSRQSGADALSAPASPAGRPDACEPDPDDAQAGREGDRWIMEWNPDEHAFHDARRDGPGRAAPDWSSRPGAFAQAGRLAPAGAAPAAAPGRPVEAGDAAPKEIRTSPAARPGRRKAG</sequence>
<evidence type="ECO:0008006" key="3">
    <source>
        <dbReference type="Google" id="ProtNLM"/>
    </source>
</evidence>
<dbReference type="SUPFAM" id="SSF52540">
    <property type="entry name" value="P-loop containing nucleoside triphosphate hydrolases"/>
    <property type="match status" value="1"/>
</dbReference>
<feature type="region of interest" description="Disordered" evidence="1">
    <location>
        <begin position="270"/>
        <end position="338"/>
    </location>
</feature>
<gene>
    <name evidence="2" type="ORF">ABEG18_25270</name>
</gene>
<dbReference type="RefSeq" id="WP_406855790.1">
    <property type="nucleotide sequence ID" value="NZ_CP157484.1"/>
</dbReference>